<evidence type="ECO:0000256" key="7">
    <source>
        <dbReference type="SAM" id="Phobius"/>
    </source>
</evidence>
<evidence type="ECO:0000256" key="4">
    <source>
        <dbReference type="ARBA" id="ARBA00023136"/>
    </source>
</evidence>
<feature type="domain" description="Rhodopsin" evidence="8">
    <location>
        <begin position="41"/>
        <end position="302"/>
    </location>
</feature>
<feature type="transmembrane region" description="Helical" evidence="7">
    <location>
        <begin position="96"/>
        <end position="124"/>
    </location>
</feature>
<evidence type="ECO:0000313" key="9">
    <source>
        <dbReference type="EMBL" id="KAF1846871.1"/>
    </source>
</evidence>
<evidence type="ECO:0000256" key="3">
    <source>
        <dbReference type="ARBA" id="ARBA00022989"/>
    </source>
</evidence>
<dbReference type="GO" id="GO:0016020">
    <property type="term" value="C:membrane"/>
    <property type="evidence" value="ECO:0007669"/>
    <property type="project" value="UniProtKB-SubCell"/>
</dbReference>
<dbReference type="Proteomes" id="UP000800039">
    <property type="component" value="Unassembled WGS sequence"/>
</dbReference>
<keyword evidence="4 7" id="KW-0472">Membrane</keyword>
<feature type="transmembrane region" description="Helical" evidence="7">
    <location>
        <begin position="136"/>
        <end position="164"/>
    </location>
</feature>
<evidence type="ECO:0000256" key="5">
    <source>
        <dbReference type="ARBA" id="ARBA00038359"/>
    </source>
</evidence>
<feature type="transmembrane region" description="Helical" evidence="7">
    <location>
        <begin position="24"/>
        <end position="45"/>
    </location>
</feature>
<keyword evidence="2 7" id="KW-0812">Transmembrane</keyword>
<proteinExistence type="inferred from homology"/>
<dbReference type="Pfam" id="PF20684">
    <property type="entry name" value="Fung_rhodopsin"/>
    <property type="match status" value="1"/>
</dbReference>
<dbReference type="PANTHER" id="PTHR33048">
    <property type="entry name" value="PTH11-LIKE INTEGRAL MEMBRANE PROTEIN (AFU_ORTHOLOGUE AFUA_5G11245)"/>
    <property type="match status" value="1"/>
</dbReference>
<evidence type="ECO:0000256" key="1">
    <source>
        <dbReference type="ARBA" id="ARBA00004141"/>
    </source>
</evidence>
<evidence type="ECO:0000259" key="8">
    <source>
        <dbReference type="Pfam" id="PF20684"/>
    </source>
</evidence>
<dbReference type="GeneID" id="63853760"/>
<dbReference type="EMBL" id="ML976615">
    <property type="protein sequence ID" value="KAF1846871.1"/>
    <property type="molecule type" value="Genomic_DNA"/>
</dbReference>
<dbReference type="PANTHER" id="PTHR33048:SF47">
    <property type="entry name" value="INTEGRAL MEMBRANE PROTEIN-RELATED"/>
    <property type="match status" value="1"/>
</dbReference>
<dbReference type="RefSeq" id="XP_040789434.1">
    <property type="nucleotide sequence ID" value="XM_040936510.1"/>
</dbReference>
<comment type="similarity">
    <text evidence="5">Belongs to the SAT4 family.</text>
</comment>
<feature type="transmembrane region" description="Helical" evidence="7">
    <location>
        <begin position="184"/>
        <end position="208"/>
    </location>
</feature>
<evidence type="ECO:0000256" key="2">
    <source>
        <dbReference type="ARBA" id="ARBA00022692"/>
    </source>
</evidence>
<accession>A0A9P4GK60</accession>
<protein>
    <recommendedName>
        <fullName evidence="8">Rhodopsin domain-containing protein</fullName>
    </recommendedName>
</protein>
<comment type="caution">
    <text evidence="9">The sequence shown here is derived from an EMBL/GenBank/DDBJ whole genome shotgun (WGS) entry which is preliminary data.</text>
</comment>
<dbReference type="OrthoDB" id="4525788at2759"/>
<sequence>MALPDIPLSPPPTVIDDTHKHYDVATAVLVLMIVATGFTVARFYLRWKSHTFGWDDWIMIPAVLLYIGHSIMIAYCNLHGGTGKPLWEITLGEYSIWFQGVVGTAFLYPAMTACIRISILLFYRRIFGQAEAVVRLSIWAMIVLNCAFIVTFEIMPAFICTPMSAGWRNPLTRKLHCRQDEFYYLYNIGLYSSGLGMDIILLLMPVYPVMRLQMSLKRKLGALIMFMLGASACIAASYKLAIYVTQWGRTGTIDPKWWHTQMSRAIPPQWDKYGYTFWIPTHVEPTVAIIGSSLPALRNCLQIPFQKLSSAISESKASGYSSRARRDDTDGKSSQSKYTKMRGGSAAPSQKHVELTPVRSVKPA</sequence>
<keyword evidence="10" id="KW-1185">Reference proteome</keyword>
<reference evidence="9" key="1">
    <citation type="submission" date="2020-01" db="EMBL/GenBank/DDBJ databases">
        <authorList>
            <consortium name="DOE Joint Genome Institute"/>
            <person name="Haridas S."/>
            <person name="Albert R."/>
            <person name="Binder M."/>
            <person name="Bloem J."/>
            <person name="Labutti K."/>
            <person name="Salamov A."/>
            <person name="Andreopoulos B."/>
            <person name="Baker S.E."/>
            <person name="Barry K."/>
            <person name="Bills G."/>
            <person name="Bluhm B.H."/>
            <person name="Cannon C."/>
            <person name="Castanera R."/>
            <person name="Culley D.E."/>
            <person name="Daum C."/>
            <person name="Ezra D."/>
            <person name="Gonzalez J.B."/>
            <person name="Henrissat B."/>
            <person name="Kuo A."/>
            <person name="Liang C."/>
            <person name="Lipzen A."/>
            <person name="Lutzoni F."/>
            <person name="Magnuson J."/>
            <person name="Mondo S."/>
            <person name="Nolan M."/>
            <person name="Ohm R."/>
            <person name="Pangilinan J."/>
            <person name="Park H.-J."/>
            <person name="Ramirez L."/>
            <person name="Alfaro M."/>
            <person name="Sun H."/>
            <person name="Tritt A."/>
            <person name="Yoshinaga Y."/>
            <person name="Zwiers L.-H."/>
            <person name="Turgeon B.G."/>
            <person name="Goodwin S.B."/>
            <person name="Spatafora J.W."/>
            <person name="Crous P.W."/>
            <person name="Grigoriev I.V."/>
        </authorList>
    </citation>
    <scope>NUCLEOTIDE SEQUENCE</scope>
    <source>
        <strain evidence="9">CBS 394.84</strain>
    </source>
</reference>
<evidence type="ECO:0000313" key="10">
    <source>
        <dbReference type="Proteomes" id="UP000800039"/>
    </source>
</evidence>
<gene>
    <name evidence="9" type="ORF">K460DRAFT_402241</name>
</gene>
<evidence type="ECO:0000256" key="6">
    <source>
        <dbReference type="SAM" id="MobiDB-lite"/>
    </source>
</evidence>
<dbReference type="AlphaFoldDB" id="A0A9P4GK60"/>
<organism evidence="9 10">
    <name type="scientific">Cucurbitaria berberidis CBS 394.84</name>
    <dbReference type="NCBI Taxonomy" id="1168544"/>
    <lineage>
        <taxon>Eukaryota</taxon>
        <taxon>Fungi</taxon>
        <taxon>Dikarya</taxon>
        <taxon>Ascomycota</taxon>
        <taxon>Pezizomycotina</taxon>
        <taxon>Dothideomycetes</taxon>
        <taxon>Pleosporomycetidae</taxon>
        <taxon>Pleosporales</taxon>
        <taxon>Pleosporineae</taxon>
        <taxon>Cucurbitariaceae</taxon>
        <taxon>Cucurbitaria</taxon>
    </lineage>
</organism>
<comment type="subcellular location">
    <subcellularLocation>
        <location evidence="1">Membrane</location>
        <topology evidence="1">Multi-pass membrane protein</topology>
    </subcellularLocation>
</comment>
<name>A0A9P4GK60_9PLEO</name>
<dbReference type="InterPro" id="IPR049326">
    <property type="entry name" value="Rhodopsin_dom_fungi"/>
</dbReference>
<dbReference type="InterPro" id="IPR052337">
    <property type="entry name" value="SAT4-like"/>
</dbReference>
<feature type="transmembrane region" description="Helical" evidence="7">
    <location>
        <begin position="57"/>
        <end position="76"/>
    </location>
</feature>
<feature type="transmembrane region" description="Helical" evidence="7">
    <location>
        <begin position="220"/>
        <end position="238"/>
    </location>
</feature>
<feature type="region of interest" description="Disordered" evidence="6">
    <location>
        <begin position="316"/>
        <end position="364"/>
    </location>
</feature>
<keyword evidence="3 7" id="KW-1133">Transmembrane helix</keyword>